<evidence type="ECO:0000313" key="2">
    <source>
        <dbReference type="Proteomes" id="UP001177021"/>
    </source>
</evidence>
<comment type="caution">
    <text evidence="1">The sequence shown here is derived from an EMBL/GenBank/DDBJ whole genome shotgun (WGS) entry which is preliminary data.</text>
</comment>
<dbReference type="Proteomes" id="UP001177021">
    <property type="component" value="Unassembled WGS sequence"/>
</dbReference>
<protein>
    <submittedName>
        <fullName evidence="1">Uncharacterized protein</fullName>
    </submittedName>
</protein>
<proteinExistence type="predicted"/>
<sequence>MAQRCCNFYISISRRLNALPILKPPPPPPPSQAFYQTLSIHSHSNNHYPPPPSPYPFHFNFDFNHPTLLKFIQFLKNNNDKNDDDDDVHFLSSLEEPNADLICSAAIWVLREDWKPALRAFKLNSLYNNEKACNLMIWVLGTHAKFSIAWSIIRDMHNSSLSTHQAMLIIIDRYAYANNSAKAIETFNFMNKFRLTLDREAFRALLTALCKYGNVEEAQEFMLVNNKFFPLEIESFNIILNGWCNITVDVYEAKRVWRDMLKYCITPDATSYSHMISCFSKEGNLFDSLRLYDQMKKREWIPGIEIYNSLVYVLTRENCPKEALKTIDKMKEQGLQPDSDTFNSMIRPLCQAGKLAAARIVLNTMVEENISPTVETYHAFFEGTDYHGTLEFLSKMKGSGLGPNKDSFLINLVKFLELKQPVNALKIWAEMKKYDVEPSCIHYRKMVEGLVTCRWFIKAKDFYEEMISNGCSEDPKLNKLLQKEVLDSGDKRKQNVIKAISDKV</sequence>
<dbReference type="EMBL" id="CASHSV030000311">
    <property type="protein sequence ID" value="CAJ2661475.1"/>
    <property type="molecule type" value="Genomic_DNA"/>
</dbReference>
<evidence type="ECO:0000313" key="1">
    <source>
        <dbReference type="EMBL" id="CAJ2661475.1"/>
    </source>
</evidence>
<reference evidence="1" key="1">
    <citation type="submission" date="2023-10" db="EMBL/GenBank/DDBJ databases">
        <authorList>
            <person name="Rodriguez Cubillos JULIANA M."/>
            <person name="De Vega J."/>
        </authorList>
    </citation>
    <scope>NUCLEOTIDE SEQUENCE</scope>
</reference>
<name>A0ACB0KXV5_TRIPR</name>
<keyword evidence="2" id="KW-1185">Reference proteome</keyword>
<organism evidence="1 2">
    <name type="scientific">Trifolium pratense</name>
    <name type="common">Red clover</name>
    <dbReference type="NCBI Taxonomy" id="57577"/>
    <lineage>
        <taxon>Eukaryota</taxon>
        <taxon>Viridiplantae</taxon>
        <taxon>Streptophyta</taxon>
        <taxon>Embryophyta</taxon>
        <taxon>Tracheophyta</taxon>
        <taxon>Spermatophyta</taxon>
        <taxon>Magnoliopsida</taxon>
        <taxon>eudicotyledons</taxon>
        <taxon>Gunneridae</taxon>
        <taxon>Pentapetalae</taxon>
        <taxon>rosids</taxon>
        <taxon>fabids</taxon>
        <taxon>Fabales</taxon>
        <taxon>Fabaceae</taxon>
        <taxon>Papilionoideae</taxon>
        <taxon>50 kb inversion clade</taxon>
        <taxon>NPAAA clade</taxon>
        <taxon>Hologalegina</taxon>
        <taxon>IRL clade</taxon>
        <taxon>Trifolieae</taxon>
        <taxon>Trifolium</taxon>
    </lineage>
</organism>
<gene>
    <name evidence="1" type="ORF">MILVUS5_LOCUS27176</name>
</gene>
<accession>A0ACB0KXV5</accession>